<proteinExistence type="inferred from homology"/>
<keyword evidence="14" id="KW-1185">Reference proteome</keyword>
<evidence type="ECO:0000256" key="1">
    <source>
        <dbReference type="ARBA" id="ARBA00004496"/>
    </source>
</evidence>
<dbReference type="Pfam" id="PF22594">
    <property type="entry name" value="GTP-eEF1A_C"/>
    <property type="match status" value="1"/>
</dbReference>
<dbReference type="SUPFAM" id="SSF50447">
    <property type="entry name" value="Translation proteins"/>
    <property type="match status" value="1"/>
</dbReference>
<comment type="similarity">
    <text evidence="2">Belongs to the TRAFAC class translation factor GTPase superfamily. Classic translation factor GTPase family. EF-Tu/EF-1A subfamily.</text>
</comment>
<comment type="subcellular location">
    <subcellularLocation>
        <location evidence="1">Cytoplasm</location>
    </subcellularLocation>
</comment>
<dbReference type="Pfam" id="PF00009">
    <property type="entry name" value="GTP_EFTU"/>
    <property type="match status" value="1"/>
</dbReference>
<keyword evidence="7" id="KW-0342">GTP-binding</keyword>
<protein>
    <recommendedName>
        <fullName evidence="10">Elongation factor 1 alpha-like protein</fullName>
    </recommendedName>
</protein>
<evidence type="ECO:0000256" key="9">
    <source>
        <dbReference type="ARBA" id="ARBA00063537"/>
    </source>
</evidence>
<evidence type="ECO:0000256" key="6">
    <source>
        <dbReference type="ARBA" id="ARBA00022917"/>
    </source>
</evidence>
<dbReference type="GO" id="GO:0005829">
    <property type="term" value="C:cytosol"/>
    <property type="evidence" value="ECO:0007669"/>
    <property type="project" value="GOC"/>
</dbReference>
<dbReference type="Proteomes" id="UP000245942">
    <property type="component" value="Unassembled WGS sequence"/>
</dbReference>
<dbReference type="EMBL" id="KZ819325">
    <property type="protein sequence ID" value="PWN21463.1"/>
    <property type="molecule type" value="Genomic_DNA"/>
</dbReference>
<name>A0A316UAM0_9BASI</name>
<dbReference type="InterPro" id="IPR009001">
    <property type="entry name" value="Transl_elong_EF1A/Init_IF2_C"/>
</dbReference>
<keyword evidence="5" id="KW-0378">Hydrolase</keyword>
<dbReference type="InterPro" id="IPR009000">
    <property type="entry name" value="Transl_B-barrel_sf"/>
</dbReference>
<feature type="domain" description="Tr-type G" evidence="12">
    <location>
        <begin position="34"/>
        <end position="261"/>
    </location>
</feature>
<evidence type="ECO:0000256" key="7">
    <source>
        <dbReference type="ARBA" id="ARBA00023134"/>
    </source>
</evidence>
<dbReference type="PRINTS" id="PR00315">
    <property type="entry name" value="ELONGATNFCT"/>
</dbReference>
<evidence type="ECO:0000259" key="12">
    <source>
        <dbReference type="PROSITE" id="PS51722"/>
    </source>
</evidence>
<dbReference type="SUPFAM" id="SSF50465">
    <property type="entry name" value="EF-Tu/eEF-1alpha/eIF2-gamma C-terminal domain"/>
    <property type="match status" value="1"/>
</dbReference>
<dbReference type="InterPro" id="IPR054696">
    <property type="entry name" value="GTP-eEF1A_C"/>
</dbReference>
<dbReference type="STRING" id="1684307.A0A316UAM0"/>
<dbReference type="RefSeq" id="XP_025348623.1">
    <property type="nucleotide sequence ID" value="XM_025490279.1"/>
</dbReference>
<evidence type="ECO:0000256" key="5">
    <source>
        <dbReference type="ARBA" id="ARBA00022801"/>
    </source>
</evidence>
<dbReference type="AlphaFoldDB" id="A0A316UAM0"/>
<dbReference type="GO" id="GO:0005525">
    <property type="term" value="F:GTP binding"/>
    <property type="evidence" value="ECO:0007669"/>
    <property type="project" value="UniProtKB-KW"/>
</dbReference>
<dbReference type="Gene3D" id="3.40.50.300">
    <property type="entry name" value="P-loop containing nucleotide triphosphate hydrolases"/>
    <property type="match status" value="1"/>
</dbReference>
<dbReference type="SUPFAM" id="SSF52540">
    <property type="entry name" value="P-loop containing nucleoside triphosphate hydrolases"/>
    <property type="match status" value="1"/>
</dbReference>
<evidence type="ECO:0000256" key="8">
    <source>
        <dbReference type="ARBA" id="ARBA00049117"/>
    </source>
</evidence>
<reference evidence="13 14" key="1">
    <citation type="journal article" date="2018" name="Mol. Biol. Evol.">
        <title>Broad Genomic Sampling Reveals a Smut Pathogenic Ancestry of the Fungal Clade Ustilaginomycotina.</title>
        <authorList>
            <person name="Kijpornyongpan T."/>
            <person name="Mondo S.J."/>
            <person name="Barry K."/>
            <person name="Sandor L."/>
            <person name="Lee J."/>
            <person name="Lipzen A."/>
            <person name="Pangilinan J."/>
            <person name="LaButti K."/>
            <person name="Hainaut M."/>
            <person name="Henrissat B."/>
            <person name="Grigoriev I.V."/>
            <person name="Spatafora J.W."/>
            <person name="Aime M.C."/>
        </authorList>
    </citation>
    <scope>NUCLEOTIDE SEQUENCE [LARGE SCALE GENOMIC DNA]</scope>
    <source>
        <strain evidence="13 14">MCA 4718</strain>
    </source>
</reference>
<gene>
    <name evidence="13" type="ORF">BCV69DRAFT_248116</name>
</gene>
<dbReference type="CDD" id="cd01883">
    <property type="entry name" value="EF1_alpha"/>
    <property type="match status" value="1"/>
</dbReference>
<dbReference type="FunFam" id="2.40.30.10:FF:000020">
    <property type="entry name" value="Translation elongation factor EF-1"/>
    <property type="match status" value="1"/>
</dbReference>
<dbReference type="Pfam" id="PF03144">
    <property type="entry name" value="GTP_EFTU_D2"/>
    <property type="match status" value="1"/>
</dbReference>
<evidence type="ECO:0000313" key="13">
    <source>
        <dbReference type="EMBL" id="PWN21463.1"/>
    </source>
</evidence>
<comment type="subunit">
    <text evidence="9">Component of the Dom34-Hbs1 complex, also named Pelota-HBS1L complex, composed of dom34 and hbs1.</text>
</comment>
<evidence type="ECO:0000256" key="2">
    <source>
        <dbReference type="ARBA" id="ARBA00007249"/>
    </source>
</evidence>
<evidence type="ECO:0000313" key="14">
    <source>
        <dbReference type="Proteomes" id="UP000245942"/>
    </source>
</evidence>
<dbReference type="GeneID" id="37012013"/>
<feature type="region of interest" description="Disordered" evidence="11">
    <location>
        <begin position="405"/>
        <end position="430"/>
    </location>
</feature>
<sequence length="479" mass="50756">MASSVGSLSAPAKPASHEKILEEWKQRNATQDGKKDISVVVVGHVDAGKSTLMGRILHDTGMLSDREHNTNARASARLGKGSFAYAWALDASEEERERGITMSTAHAHFNTTHRAYTVLDAPGHRDFVPSMISGAAQADVAILVIDAKDGAFEAGFGPRGQTREHVLLLRALGVRDVVVVINKMDAFDFSPQRYYQIVDELKPFFETAGFDLKRIQFVPCAAHAGLNVSAQSEDCHFADWTDGKKIPTVLDVLDTLEPPARDVDAPLRMPLTNVFRGQTAIASGIAAAGRVVSGLIATGDRLRVVPGDEVATVRALEQDSESVPWAVAGASVTAYLSGIDEIHLAVGSVLCPPSQPIALSTNLLVQLLVFDPTYPILAGSVLSLHHHSLDLPCTIVDLVSTIEKPSSTATGASGSTAAAGSAGKKKRKPRVLGKGATALVRISVQSPGVPVEVNRKDLARVLLRLQGETVAAGVVVESS</sequence>
<dbReference type="OrthoDB" id="342024at2759"/>
<evidence type="ECO:0000256" key="3">
    <source>
        <dbReference type="ARBA" id="ARBA00022490"/>
    </source>
</evidence>
<dbReference type="FunFam" id="3.40.50.300:FF:000204">
    <property type="entry name" value="Translation elongation factor Tu"/>
    <property type="match status" value="1"/>
</dbReference>
<dbReference type="InterPro" id="IPR027417">
    <property type="entry name" value="P-loop_NTPase"/>
</dbReference>
<accession>A0A316UAM0</accession>
<evidence type="ECO:0000256" key="4">
    <source>
        <dbReference type="ARBA" id="ARBA00022741"/>
    </source>
</evidence>
<dbReference type="InterPro" id="IPR004161">
    <property type="entry name" value="EFTu-like_2"/>
</dbReference>
<dbReference type="InterPro" id="IPR000795">
    <property type="entry name" value="T_Tr_GTP-bd_dom"/>
</dbReference>
<keyword evidence="3" id="KW-0963">Cytoplasm</keyword>
<comment type="catalytic activity">
    <reaction evidence="8">
        <text>GTP + H2O = GDP + phosphate + H(+)</text>
        <dbReference type="Rhea" id="RHEA:19669"/>
        <dbReference type="ChEBI" id="CHEBI:15377"/>
        <dbReference type="ChEBI" id="CHEBI:15378"/>
        <dbReference type="ChEBI" id="CHEBI:37565"/>
        <dbReference type="ChEBI" id="CHEBI:43474"/>
        <dbReference type="ChEBI" id="CHEBI:58189"/>
    </reaction>
    <physiologicalReaction direction="left-to-right" evidence="8">
        <dbReference type="Rhea" id="RHEA:19670"/>
    </physiologicalReaction>
</comment>
<evidence type="ECO:0000256" key="10">
    <source>
        <dbReference type="ARBA" id="ARBA00074866"/>
    </source>
</evidence>
<dbReference type="PANTHER" id="PTHR23115">
    <property type="entry name" value="TRANSLATION FACTOR"/>
    <property type="match status" value="1"/>
</dbReference>
<dbReference type="Gene3D" id="2.40.30.10">
    <property type="entry name" value="Translation factors"/>
    <property type="match status" value="2"/>
</dbReference>
<dbReference type="CDD" id="cd16267">
    <property type="entry name" value="HBS1-like_II"/>
    <property type="match status" value="1"/>
</dbReference>
<dbReference type="GO" id="GO:0002184">
    <property type="term" value="P:cytoplasmic translational termination"/>
    <property type="evidence" value="ECO:0007669"/>
    <property type="project" value="UniProtKB-ARBA"/>
</dbReference>
<evidence type="ECO:0000256" key="11">
    <source>
        <dbReference type="SAM" id="MobiDB-lite"/>
    </source>
</evidence>
<dbReference type="InterPro" id="IPR050100">
    <property type="entry name" value="TRAFAC_GTPase_members"/>
</dbReference>
<dbReference type="GO" id="GO:0003924">
    <property type="term" value="F:GTPase activity"/>
    <property type="evidence" value="ECO:0007669"/>
    <property type="project" value="InterPro"/>
</dbReference>
<dbReference type="PROSITE" id="PS51722">
    <property type="entry name" value="G_TR_2"/>
    <property type="match status" value="1"/>
</dbReference>
<keyword evidence="4" id="KW-0547">Nucleotide-binding</keyword>
<organism evidence="13 14">
    <name type="scientific">Pseudomicrostroma glucosiphilum</name>
    <dbReference type="NCBI Taxonomy" id="1684307"/>
    <lineage>
        <taxon>Eukaryota</taxon>
        <taxon>Fungi</taxon>
        <taxon>Dikarya</taxon>
        <taxon>Basidiomycota</taxon>
        <taxon>Ustilaginomycotina</taxon>
        <taxon>Exobasidiomycetes</taxon>
        <taxon>Microstromatales</taxon>
        <taxon>Microstromatales incertae sedis</taxon>
        <taxon>Pseudomicrostroma</taxon>
    </lineage>
</organism>
<keyword evidence="6" id="KW-0648">Protein biosynthesis</keyword>
<dbReference type="GO" id="GO:1990533">
    <property type="term" value="C:Dom34-Hbs1 complex"/>
    <property type="evidence" value="ECO:0007669"/>
    <property type="project" value="UniProtKB-ARBA"/>
</dbReference>
<feature type="compositionally biased region" description="Low complexity" evidence="11">
    <location>
        <begin position="406"/>
        <end position="422"/>
    </location>
</feature>